<organism evidence="1 2">
    <name type="scientific">Antrihabitans stalactiti</name>
    <dbReference type="NCBI Taxonomy" id="2584121"/>
    <lineage>
        <taxon>Bacteria</taxon>
        <taxon>Bacillati</taxon>
        <taxon>Actinomycetota</taxon>
        <taxon>Actinomycetes</taxon>
        <taxon>Mycobacteriales</taxon>
        <taxon>Nocardiaceae</taxon>
        <taxon>Antrihabitans</taxon>
    </lineage>
</organism>
<protein>
    <submittedName>
        <fullName evidence="1">Uncharacterized protein</fullName>
    </submittedName>
</protein>
<comment type="caution">
    <text evidence="1">The sequence shown here is derived from an EMBL/GenBank/DDBJ whole genome shotgun (WGS) entry which is preliminary data.</text>
</comment>
<proteinExistence type="predicted"/>
<evidence type="ECO:0000313" key="1">
    <source>
        <dbReference type="EMBL" id="NMN98464.1"/>
    </source>
</evidence>
<dbReference type="Proteomes" id="UP000535543">
    <property type="component" value="Unassembled WGS sequence"/>
</dbReference>
<name>A0A848KNE7_9NOCA</name>
<gene>
    <name evidence="1" type="ORF">FGL95_25840</name>
</gene>
<dbReference type="RefSeq" id="WP_169592844.1">
    <property type="nucleotide sequence ID" value="NZ_VCQU01000011.1"/>
</dbReference>
<reference evidence="1 2" key="1">
    <citation type="submission" date="2019-05" db="EMBL/GenBank/DDBJ databases">
        <authorList>
            <person name="Lee S.D."/>
        </authorList>
    </citation>
    <scope>NUCLEOTIDE SEQUENCE [LARGE SCALE GENOMIC DNA]</scope>
    <source>
        <strain evidence="1 2">YC2-7</strain>
    </source>
</reference>
<sequence>MKNTSLLTRFYRLKLILSGVILIVLGMLSSVTADWLESTQIAHAIVALARGLSDVLLVTGAIGIAIDFFTGRDKDAADTERTRTVLKELTPDFANAVIKGFRVNKEDLQRVASPELLDDIATNVLSLRLGDDQFAQEIYSDIRDQAIHTPERWHDVKVSVRLSTAVERSTVGAPRFDVLVEWEYTTTLSHPTARFTCVSDWDEFHELLSDVPATSVWLMPQRPGFDASDRAAYELVTFSIDGEQRKIRRTERQGAQTYSVDIGEEVVRAGRPVRVRYAFRTITDPANHRLFLTAAQPARDVSLAIDYSATDISRLSVIDLVPSARRPYVSQLPAGTTGRELTMELSGWIQAGTGFTFVWTLDSEETTAHPGTRPTSASPAA</sequence>
<reference evidence="1 2" key="2">
    <citation type="submission" date="2020-06" db="EMBL/GenBank/DDBJ databases">
        <title>Antribacter stalactiti gen. nov., sp. nov., a new member of the family Nacardiaceae isolated from a cave.</title>
        <authorList>
            <person name="Kim I.S."/>
        </authorList>
    </citation>
    <scope>NUCLEOTIDE SEQUENCE [LARGE SCALE GENOMIC DNA]</scope>
    <source>
        <strain evidence="1 2">YC2-7</strain>
    </source>
</reference>
<evidence type="ECO:0000313" key="2">
    <source>
        <dbReference type="Proteomes" id="UP000535543"/>
    </source>
</evidence>
<dbReference type="AlphaFoldDB" id="A0A848KNE7"/>
<accession>A0A848KNE7</accession>
<dbReference type="EMBL" id="VCQU01000011">
    <property type="protein sequence ID" value="NMN98464.1"/>
    <property type="molecule type" value="Genomic_DNA"/>
</dbReference>
<keyword evidence="2" id="KW-1185">Reference proteome</keyword>